<dbReference type="HOGENOM" id="CLU_2002041_0_0_5"/>
<dbReference type="Proteomes" id="UP000027180">
    <property type="component" value="Chromosome"/>
</dbReference>
<protein>
    <submittedName>
        <fullName evidence="1">Uncharacterized protein</fullName>
    </submittedName>
</protein>
<dbReference type="RefSeq" id="WP_038689976.1">
    <property type="nucleotide sequence ID" value="NZ_CP006986.1"/>
</dbReference>
<name>A0A060I7Z8_RHIET</name>
<accession>A0A060I7Z8</accession>
<dbReference type="EMBL" id="CP006986">
    <property type="protein sequence ID" value="AIC28070.1"/>
    <property type="molecule type" value="Genomic_DNA"/>
</dbReference>
<dbReference type="OrthoDB" id="6974572at2"/>
<dbReference type="AlphaFoldDB" id="A0A060I7Z8"/>
<gene>
    <name evidence="1" type="ORF">IE4771_CH02976</name>
</gene>
<evidence type="ECO:0000313" key="1">
    <source>
        <dbReference type="EMBL" id="AIC28070.1"/>
    </source>
</evidence>
<organism evidence="1 2">
    <name type="scientific">Rhizobium etli bv. mimosae str. IE4771</name>
    <dbReference type="NCBI Taxonomy" id="1432050"/>
    <lineage>
        <taxon>Bacteria</taxon>
        <taxon>Pseudomonadati</taxon>
        <taxon>Pseudomonadota</taxon>
        <taxon>Alphaproteobacteria</taxon>
        <taxon>Hyphomicrobiales</taxon>
        <taxon>Rhizobiaceae</taxon>
        <taxon>Rhizobium/Agrobacterium group</taxon>
        <taxon>Rhizobium</taxon>
    </lineage>
</organism>
<reference evidence="1 2" key="1">
    <citation type="submission" date="2013-12" db="EMBL/GenBank/DDBJ databases">
        <title>Complete genome sequence of Rhizobium etli bv. mimosae IE4771.</title>
        <authorList>
            <person name="Bustos P."/>
            <person name="Santamaria R.I."/>
            <person name="Lozano L."/>
            <person name="Ormeno-Orrillo E."/>
            <person name="Rogel M.A."/>
            <person name="Romero D."/>
            <person name="Cevallos M.A."/>
            <person name="Martinez-Romero E."/>
            <person name="Gonzalez V."/>
        </authorList>
    </citation>
    <scope>NUCLEOTIDE SEQUENCE [LARGE SCALE GENOMIC DNA]</scope>
    <source>
        <strain evidence="1 2">IE4771</strain>
    </source>
</reference>
<dbReference type="KEGG" id="rei:IE4771_CH02976"/>
<evidence type="ECO:0000313" key="2">
    <source>
        <dbReference type="Proteomes" id="UP000027180"/>
    </source>
</evidence>
<sequence length="124" mass="14152">MDKAVDTRCYSTSNLSRSTLHYVYAAMSGFRELHRRHYAELEKVWESGDGNSGWHNERQYIDVMIAFDEVMGLNFLEGLKPAPWESNIGKANAYRLTHIDSYRHRGTTDVDQILAGGMIGEPPE</sequence>
<proteinExistence type="predicted"/>